<dbReference type="Proteomes" id="UP001468798">
    <property type="component" value="Unassembled WGS sequence"/>
</dbReference>
<organism evidence="1 2">
    <name type="scientific">Flavobacterium polysaccharolyticum</name>
    <dbReference type="NCBI Taxonomy" id="3133148"/>
    <lineage>
        <taxon>Bacteria</taxon>
        <taxon>Pseudomonadati</taxon>
        <taxon>Bacteroidota</taxon>
        <taxon>Flavobacteriia</taxon>
        <taxon>Flavobacteriales</taxon>
        <taxon>Flavobacteriaceae</taxon>
        <taxon>Flavobacterium</taxon>
    </lineage>
</organism>
<sequence>MNKLILFVLFITLKIFATEQIPDILIYNGKKYEWRSFNPGRNYIKKFNFKVPEDAIETTANYGFYNFTYTIENDSLFLTDITIIVKKEKGLDSRSVFKDFFKDKEKIIMEYSKIQTLPYGKQIEVTKSNWTDIHFTKYLLFEFKNGRVEKNYDLEYKRFLKLKRDLFLKFKQTDEYSKYKVTEIENLENFNEFRPEKFSMKRYLEFKIIGLIKTLKE</sequence>
<gene>
    <name evidence="1" type="ORF">WFZ86_04895</name>
</gene>
<dbReference type="EMBL" id="JBCGDP010000003">
    <property type="protein sequence ID" value="MEM0575825.1"/>
    <property type="molecule type" value="Genomic_DNA"/>
</dbReference>
<protein>
    <submittedName>
        <fullName evidence="1">Uncharacterized protein</fullName>
    </submittedName>
</protein>
<comment type="caution">
    <text evidence="1">The sequence shown here is derived from an EMBL/GenBank/DDBJ whole genome shotgun (WGS) entry which is preliminary data.</text>
</comment>
<keyword evidence="2" id="KW-1185">Reference proteome</keyword>
<accession>A0ABU9NKL9</accession>
<dbReference type="RefSeq" id="WP_342690893.1">
    <property type="nucleotide sequence ID" value="NZ_JBCGDP010000003.1"/>
</dbReference>
<reference evidence="1 2" key="1">
    <citation type="submission" date="2024-03" db="EMBL/GenBank/DDBJ databases">
        <title>Two novel species of the genus Flavobacterium exhibiting potentially degradation of complex polysaccharides.</title>
        <authorList>
            <person name="Lian X."/>
        </authorList>
    </citation>
    <scope>NUCLEOTIDE SEQUENCE [LARGE SCALE GENOMIC DNA]</scope>
    <source>
        <strain evidence="1 2">N6</strain>
    </source>
</reference>
<name>A0ABU9NKL9_9FLAO</name>
<proteinExistence type="predicted"/>
<evidence type="ECO:0000313" key="1">
    <source>
        <dbReference type="EMBL" id="MEM0575825.1"/>
    </source>
</evidence>
<evidence type="ECO:0000313" key="2">
    <source>
        <dbReference type="Proteomes" id="UP001468798"/>
    </source>
</evidence>